<dbReference type="AlphaFoldDB" id="A0A2J6QKE0"/>
<name>A0A2J6QKE0_9HELO</name>
<protein>
    <submittedName>
        <fullName evidence="1">Uncharacterized protein</fullName>
    </submittedName>
</protein>
<reference evidence="1 2" key="1">
    <citation type="submission" date="2016-05" db="EMBL/GenBank/DDBJ databases">
        <title>A degradative enzymes factory behind the ericoid mycorrhizal symbiosis.</title>
        <authorList>
            <consortium name="DOE Joint Genome Institute"/>
            <person name="Martino E."/>
            <person name="Morin E."/>
            <person name="Grelet G."/>
            <person name="Kuo A."/>
            <person name="Kohler A."/>
            <person name="Daghino S."/>
            <person name="Barry K."/>
            <person name="Choi C."/>
            <person name="Cichocki N."/>
            <person name="Clum A."/>
            <person name="Copeland A."/>
            <person name="Hainaut M."/>
            <person name="Haridas S."/>
            <person name="Labutti K."/>
            <person name="Lindquist E."/>
            <person name="Lipzen A."/>
            <person name="Khouja H.-R."/>
            <person name="Murat C."/>
            <person name="Ohm R."/>
            <person name="Olson A."/>
            <person name="Spatafora J."/>
            <person name="Veneault-Fourrey C."/>
            <person name="Henrissat B."/>
            <person name="Grigoriev I."/>
            <person name="Martin F."/>
            <person name="Perotto S."/>
        </authorList>
    </citation>
    <scope>NUCLEOTIDE SEQUENCE [LARGE SCALE GENOMIC DNA]</scope>
    <source>
        <strain evidence="1 2">UAMH 7357</strain>
    </source>
</reference>
<proteinExistence type="predicted"/>
<accession>A0A2J6QKE0</accession>
<sequence>MLRLSRVTASALSGGVIAVWTLHYSQLQAYENSTAAVSDNEAQIKDIITIPGPPEYIALMQEFTTNPNRLDPPPLDTIPQRLNFAWKALKRRTNLLLGCPGSPNAEIVGSMLTSLRTETESRLSNSITTIGIAFSNSALESREEVNDALHYAGLNKLDKLQVPDRELNAAYGAYGFGLCTSYTDPYKCEEEESAFGLGDIVLHLDYTSKTLSANTELISTARSTFTRTKFVDWKLGRDEVTQWSEESQYWDAVKLRIRDFARVAVRPHTQLLLTGDCAKDEEFLEVLKDALWDLGLGDEVEVRRKQMDSVFVVARGVAEFQRRRQRGWLGCVLPKGCNETTLWEKARSQVQRVLEL</sequence>
<keyword evidence="2" id="KW-1185">Reference proteome</keyword>
<evidence type="ECO:0000313" key="1">
    <source>
        <dbReference type="EMBL" id="PMD26740.1"/>
    </source>
</evidence>
<gene>
    <name evidence="1" type="ORF">NA56DRAFT_654528</name>
</gene>
<dbReference type="EMBL" id="KZ613467">
    <property type="protein sequence ID" value="PMD26740.1"/>
    <property type="molecule type" value="Genomic_DNA"/>
</dbReference>
<organism evidence="1 2">
    <name type="scientific">Hyaloscypha hepaticicola</name>
    <dbReference type="NCBI Taxonomy" id="2082293"/>
    <lineage>
        <taxon>Eukaryota</taxon>
        <taxon>Fungi</taxon>
        <taxon>Dikarya</taxon>
        <taxon>Ascomycota</taxon>
        <taxon>Pezizomycotina</taxon>
        <taxon>Leotiomycetes</taxon>
        <taxon>Helotiales</taxon>
        <taxon>Hyaloscyphaceae</taxon>
        <taxon>Hyaloscypha</taxon>
    </lineage>
</organism>
<dbReference type="Proteomes" id="UP000235672">
    <property type="component" value="Unassembled WGS sequence"/>
</dbReference>
<dbReference type="OrthoDB" id="3643156at2759"/>
<dbReference type="STRING" id="1745343.A0A2J6QKE0"/>
<evidence type="ECO:0000313" key="2">
    <source>
        <dbReference type="Proteomes" id="UP000235672"/>
    </source>
</evidence>